<comment type="caution">
    <text evidence="2">The sequence shown here is derived from an EMBL/GenBank/DDBJ whole genome shotgun (WGS) entry which is preliminary data.</text>
</comment>
<sequence>MRTTGIVGPRSMVPLAPNVDLYKPRKRRRAEKNSEEQEPKKKEMKKEDVTTSE</sequence>
<accession>A0A392VQQ6</accession>
<evidence type="ECO:0000256" key="1">
    <source>
        <dbReference type="SAM" id="MobiDB-lite"/>
    </source>
</evidence>
<protein>
    <submittedName>
        <fullName evidence="2">Uncharacterized protein</fullName>
    </submittedName>
</protein>
<reference evidence="2 3" key="1">
    <citation type="journal article" date="2018" name="Front. Plant Sci.">
        <title>Red Clover (Trifolium pratense) and Zigzag Clover (T. medium) - A Picture of Genomic Similarities and Differences.</title>
        <authorList>
            <person name="Dluhosova J."/>
            <person name="Istvanek J."/>
            <person name="Nedelnik J."/>
            <person name="Repkova J."/>
        </authorList>
    </citation>
    <scope>NUCLEOTIDE SEQUENCE [LARGE SCALE GENOMIC DNA]</scope>
    <source>
        <strain evidence="3">cv. 10/8</strain>
        <tissue evidence="2">Leaf</tissue>
    </source>
</reference>
<dbReference type="EMBL" id="LXQA011252276">
    <property type="protein sequence ID" value="MCI90728.1"/>
    <property type="molecule type" value="Genomic_DNA"/>
</dbReference>
<feature type="compositionally biased region" description="Basic and acidic residues" evidence="1">
    <location>
        <begin position="31"/>
        <end position="53"/>
    </location>
</feature>
<evidence type="ECO:0000313" key="3">
    <source>
        <dbReference type="Proteomes" id="UP000265520"/>
    </source>
</evidence>
<organism evidence="2 3">
    <name type="scientific">Trifolium medium</name>
    <dbReference type="NCBI Taxonomy" id="97028"/>
    <lineage>
        <taxon>Eukaryota</taxon>
        <taxon>Viridiplantae</taxon>
        <taxon>Streptophyta</taxon>
        <taxon>Embryophyta</taxon>
        <taxon>Tracheophyta</taxon>
        <taxon>Spermatophyta</taxon>
        <taxon>Magnoliopsida</taxon>
        <taxon>eudicotyledons</taxon>
        <taxon>Gunneridae</taxon>
        <taxon>Pentapetalae</taxon>
        <taxon>rosids</taxon>
        <taxon>fabids</taxon>
        <taxon>Fabales</taxon>
        <taxon>Fabaceae</taxon>
        <taxon>Papilionoideae</taxon>
        <taxon>50 kb inversion clade</taxon>
        <taxon>NPAAA clade</taxon>
        <taxon>Hologalegina</taxon>
        <taxon>IRL clade</taxon>
        <taxon>Trifolieae</taxon>
        <taxon>Trifolium</taxon>
    </lineage>
</organism>
<proteinExistence type="predicted"/>
<name>A0A392VQQ6_9FABA</name>
<dbReference type="AlphaFoldDB" id="A0A392VQQ6"/>
<feature type="region of interest" description="Disordered" evidence="1">
    <location>
        <begin position="1"/>
        <end position="53"/>
    </location>
</feature>
<dbReference type="Proteomes" id="UP000265520">
    <property type="component" value="Unassembled WGS sequence"/>
</dbReference>
<feature type="non-terminal residue" evidence="2">
    <location>
        <position position="53"/>
    </location>
</feature>
<evidence type="ECO:0000313" key="2">
    <source>
        <dbReference type="EMBL" id="MCI90728.1"/>
    </source>
</evidence>
<keyword evidence="3" id="KW-1185">Reference proteome</keyword>